<evidence type="ECO:0000256" key="1">
    <source>
        <dbReference type="SAM" id="MobiDB-lite"/>
    </source>
</evidence>
<accession>A0A2I0KHG1</accession>
<dbReference type="AlphaFoldDB" id="A0A2I0KHG1"/>
<evidence type="ECO:0000313" key="2">
    <source>
        <dbReference type="EMBL" id="PKI67246.1"/>
    </source>
</evidence>
<gene>
    <name evidence="2" type="ORF">CRG98_012352</name>
</gene>
<sequence>MGSSPGSPSHSECGLCGRKIWIGRVKRVWISPGTSICPSNIVGTNRFSCKPLDRSDPTPGSLSPHCLNLFIGRSKYTVYPVPLDPGNLPALDLRVVKWQVTTPSHVRLSRVPGNVDTLKPRCMGARTRAPTRLNSGAHNKDRGYLVQ</sequence>
<name>A0A2I0KHG1_PUNGR</name>
<dbReference type="Proteomes" id="UP000233551">
    <property type="component" value="Unassembled WGS sequence"/>
</dbReference>
<comment type="caution">
    <text evidence="2">The sequence shown here is derived from an EMBL/GenBank/DDBJ whole genome shotgun (WGS) entry which is preliminary data.</text>
</comment>
<protein>
    <submittedName>
        <fullName evidence="2">Uncharacterized protein</fullName>
    </submittedName>
</protein>
<reference evidence="2 3" key="1">
    <citation type="submission" date="2017-11" db="EMBL/GenBank/DDBJ databases">
        <title>De-novo sequencing of pomegranate (Punica granatum L.) genome.</title>
        <authorList>
            <person name="Akparov Z."/>
            <person name="Amiraslanov A."/>
            <person name="Hajiyeva S."/>
            <person name="Abbasov M."/>
            <person name="Kaur K."/>
            <person name="Hamwieh A."/>
            <person name="Solovyev V."/>
            <person name="Salamov A."/>
            <person name="Braich B."/>
            <person name="Kosarev P."/>
            <person name="Mahmoud A."/>
            <person name="Hajiyev E."/>
            <person name="Babayeva S."/>
            <person name="Izzatullayeva V."/>
            <person name="Mammadov A."/>
            <person name="Mammadov A."/>
            <person name="Sharifova S."/>
            <person name="Ojaghi J."/>
            <person name="Eynullazada K."/>
            <person name="Bayramov B."/>
            <person name="Abdulazimova A."/>
            <person name="Shahmuradov I."/>
        </authorList>
    </citation>
    <scope>NUCLEOTIDE SEQUENCE [LARGE SCALE GENOMIC DNA]</scope>
    <source>
        <strain evidence="3">cv. AG2017</strain>
        <tissue evidence="2">Leaf</tissue>
    </source>
</reference>
<dbReference type="EMBL" id="PGOL01000624">
    <property type="protein sequence ID" value="PKI67246.1"/>
    <property type="molecule type" value="Genomic_DNA"/>
</dbReference>
<feature type="region of interest" description="Disordered" evidence="1">
    <location>
        <begin position="128"/>
        <end position="147"/>
    </location>
</feature>
<organism evidence="2 3">
    <name type="scientific">Punica granatum</name>
    <name type="common">Pomegranate</name>
    <dbReference type="NCBI Taxonomy" id="22663"/>
    <lineage>
        <taxon>Eukaryota</taxon>
        <taxon>Viridiplantae</taxon>
        <taxon>Streptophyta</taxon>
        <taxon>Embryophyta</taxon>
        <taxon>Tracheophyta</taxon>
        <taxon>Spermatophyta</taxon>
        <taxon>Magnoliopsida</taxon>
        <taxon>eudicotyledons</taxon>
        <taxon>Gunneridae</taxon>
        <taxon>Pentapetalae</taxon>
        <taxon>rosids</taxon>
        <taxon>malvids</taxon>
        <taxon>Myrtales</taxon>
        <taxon>Lythraceae</taxon>
        <taxon>Punica</taxon>
    </lineage>
</organism>
<evidence type="ECO:0000313" key="3">
    <source>
        <dbReference type="Proteomes" id="UP000233551"/>
    </source>
</evidence>
<proteinExistence type="predicted"/>
<keyword evidence="3" id="KW-1185">Reference proteome</keyword>
<feature type="compositionally biased region" description="Basic and acidic residues" evidence="1">
    <location>
        <begin position="138"/>
        <end position="147"/>
    </location>
</feature>